<dbReference type="NCBIfam" id="NF002804">
    <property type="entry name" value="PRK02946.1"/>
    <property type="match status" value="1"/>
</dbReference>
<keyword evidence="14" id="KW-1185">Reference proteome</keyword>
<dbReference type="PANTHER" id="PTHR39559:SF1">
    <property type="entry name" value="ISOCITRATE DEHYDROGENASE KINASE_PHOSPHATASE"/>
    <property type="match status" value="1"/>
</dbReference>
<dbReference type="GO" id="GO:0006006">
    <property type="term" value="P:glucose metabolic process"/>
    <property type="evidence" value="ECO:0007669"/>
    <property type="project" value="InterPro"/>
</dbReference>
<dbReference type="GO" id="GO:0005524">
    <property type="term" value="F:ATP binding"/>
    <property type="evidence" value="ECO:0007669"/>
    <property type="project" value="UniProtKB-KW"/>
</dbReference>
<keyword evidence="9" id="KW-0067">ATP-binding</keyword>
<dbReference type="InterPro" id="IPR010452">
    <property type="entry name" value="Isocitrate_DH_AceK"/>
</dbReference>
<dbReference type="Pfam" id="PF20423">
    <property type="entry name" value="AceK_regulatory"/>
    <property type="match status" value="1"/>
</dbReference>
<dbReference type="InterPro" id="IPR046855">
    <property type="entry name" value="AceK_kinase"/>
</dbReference>
<dbReference type="GO" id="GO:0016208">
    <property type="term" value="F:AMP binding"/>
    <property type="evidence" value="ECO:0007669"/>
    <property type="project" value="TreeGrafter"/>
</dbReference>
<dbReference type="PIRSF" id="PIRSF000719">
    <property type="entry name" value="AceK"/>
    <property type="match status" value="1"/>
</dbReference>
<keyword evidence="1" id="KW-0329">Glyoxylate bypass</keyword>
<feature type="domain" description="Isocitrate dehydrogenase kinase/phosphatase (AceK) regulatory" evidence="12">
    <location>
        <begin position="11"/>
        <end position="309"/>
    </location>
</feature>
<name>A0A1I6Y0K0_9BACT</name>
<evidence type="ECO:0000256" key="1">
    <source>
        <dbReference type="ARBA" id="ARBA00022435"/>
    </source>
</evidence>
<dbReference type="GO" id="GO:0006097">
    <property type="term" value="P:glyoxylate cycle"/>
    <property type="evidence" value="ECO:0007669"/>
    <property type="project" value="UniProtKB-KW"/>
</dbReference>
<sequence length="575" mass="67676">MNSNLSQQVSNKIYLGFITYMETFNTYTRLAPQYFSEKAWHATHLNNKQRLRLYKDLLFPLAHDCSELLGDLAADSASWMEIKSMYQLLIAERPDMEIAETFFNSVIRKSFPKMTIDEDLMFVMEGYDSCTVRESDELLRTYPSFLGLEKNIRQILDDYDFGAPFMDKEQDIKFLISSVKKVILSRYRVGPDTKTQILKSVFYRNKAAYLIGRTFLGHKWMPFIIPVLHGEKGVFVDTLIFDPNLMSSMFSFTRSYFMVKAEVPSQVVSFLNSVIPHKKIHELYNAIGFNKHGKTLFYRDFLHHLDASNDQFEVAAGIKGMVMTVFTLPSLNIVFKMIKDHFEPPKTMTRQEVKGKYKLVSLHDRVGRMADTHEFEYFKIPIERISTELMIELRKTVNSLLKVTDTHLVIKHLYTERRMEPLNLFLEHCSTEEGIKAAEDYGRAILQLAQANIFPGDMMTKNFGLTRQKRVIFYDYDEIEFLTDMNFRVKPKAETYEQIYASEPWYSIAKNDVFPEDFKRWMIGRKDIKENFLTYHKDLFDPLYWQEIQERITAGELIHAFPYPDEIRFRPEEKI</sequence>
<evidence type="ECO:0000256" key="4">
    <source>
        <dbReference type="ARBA" id="ARBA00022532"/>
    </source>
</evidence>
<keyword evidence="2" id="KW-0963">Cytoplasm</keyword>
<keyword evidence="8" id="KW-0378">Hydrolase</keyword>
<gene>
    <name evidence="13" type="ORF">SAMN04489724_0763</name>
</gene>
<evidence type="ECO:0000259" key="11">
    <source>
        <dbReference type="Pfam" id="PF06315"/>
    </source>
</evidence>
<dbReference type="Proteomes" id="UP000199673">
    <property type="component" value="Unassembled WGS sequence"/>
</dbReference>
<keyword evidence="3" id="KW-0723">Serine/threonine-protein kinase</keyword>
<dbReference type="InterPro" id="IPR046854">
    <property type="entry name" value="AceK_regulatory"/>
</dbReference>
<protein>
    <submittedName>
        <fullName evidence="13">Isocitrate dehydrogenase kinase/phosphatase</fullName>
    </submittedName>
</protein>
<dbReference type="OrthoDB" id="5287793at2"/>
<keyword evidence="5" id="KW-0808">Transferase</keyword>
<evidence type="ECO:0000256" key="5">
    <source>
        <dbReference type="ARBA" id="ARBA00022679"/>
    </source>
</evidence>
<evidence type="ECO:0000256" key="7">
    <source>
        <dbReference type="ARBA" id="ARBA00022777"/>
    </source>
</evidence>
<dbReference type="GO" id="GO:0006099">
    <property type="term" value="P:tricarboxylic acid cycle"/>
    <property type="evidence" value="ECO:0007669"/>
    <property type="project" value="UniProtKB-KW"/>
</dbReference>
<dbReference type="PANTHER" id="PTHR39559">
    <property type="match status" value="1"/>
</dbReference>
<dbReference type="Pfam" id="PF06315">
    <property type="entry name" value="AceK_kinase"/>
    <property type="match status" value="1"/>
</dbReference>
<dbReference type="RefSeq" id="WP_091691364.1">
    <property type="nucleotide sequence ID" value="NZ_FPBF01000001.1"/>
</dbReference>
<proteinExistence type="inferred from homology"/>
<dbReference type="GO" id="GO:0005737">
    <property type="term" value="C:cytoplasm"/>
    <property type="evidence" value="ECO:0007669"/>
    <property type="project" value="InterPro"/>
</dbReference>
<evidence type="ECO:0000256" key="2">
    <source>
        <dbReference type="ARBA" id="ARBA00022490"/>
    </source>
</evidence>
<evidence type="ECO:0000313" key="13">
    <source>
        <dbReference type="EMBL" id="SFT43946.1"/>
    </source>
</evidence>
<dbReference type="GO" id="GO:0004721">
    <property type="term" value="F:phosphoprotein phosphatase activity"/>
    <property type="evidence" value="ECO:0007669"/>
    <property type="project" value="UniProtKB-KW"/>
</dbReference>
<dbReference type="EMBL" id="FPBF01000001">
    <property type="protein sequence ID" value="SFT43946.1"/>
    <property type="molecule type" value="Genomic_DNA"/>
</dbReference>
<keyword evidence="10" id="KW-0904">Protein phosphatase</keyword>
<evidence type="ECO:0000259" key="12">
    <source>
        <dbReference type="Pfam" id="PF20423"/>
    </source>
</evidence>
<dbReference type="AlphaFoldDB" id="A0A1I6Y0K0"/>
<evidence type="ECO:0000256" key="3">
    <source>
        <dbReference type="ARBA" id="ARBA00022527"/>
    </source>
</evidence>
<evidence type="ECO:0000256" key="9">
    <source>
        <dbReference type="ARBA" id="ARBA00022840"/>
    </source>
</evidence>
<accession>A0A1I6Y0K0</accession>
<evidence type="ECO:0000313" key="14">
    <source>
        <dbReference type="Proteomes" id="UP000199673"/>
    </source>
</evidence>
<keyword evidence="6" id="KW-0547">Nucleotide-binding</keyword>
<dbReference type="HAMAP" id="MF_00747">
    <property type="entry name" value="AceK"/>
    <property type="match status" value="1"/>
</dbReference>
<dbReference type="STRING" id="305507.SAMN04489724_0763"/>
<evidence type="ECO:0000256" key="8">
    <source>
        <dbReference type="ARBA" id="ARBA00022801"/>
    </source>
</evidence>
<keyword evidence="4" id="KW-0816">Tricarboxylic acid cycle</keyword>
<evidence type="ECO:0000256" key="6">
    <source>
        <dbReference type="ARBA" id="ARBA00022741"/>
    </source>
</evidence>
<dbReference type="GO" id="GO:0008772">
    <property type="term" value="F:[isocitrate dehydrogenase (NADP+)] kinase activity"/>
    <property type="evidence" value="ECO:0007669"/>
    <property type="project" value="InterPro"/>
</dbReference>
<dbReference type="GO" id="GO:0004674">
    <property type="term" value="F:protein serine/threonine kinase activity"/>
    <property type="evidence" value="ECO:0007669"/>
    <property type="project" value="UniProtKB-KW"/>
</dbReference>
<evidence type="ECO:0000256" key="10">
    <source>
        <dbReference type="ARBA" id="ARBA00022912"/>
    </source>
</evidence>
<reference evidence="14" key="1">
    <citation type="submission" date="2016-10" db="EMBL/GenBank/DDBJ databases">
        <authorList>
            <person name="Varghese N."/>
            <person name="Submissions S."/>
        </authorList>
    </citation>
    <scope>NUCLEOTIDE SEQUENCE [LARGE SCALE GENOMIC DNA]</scope>
    <source>
        <strain evidence="14">DSM 23445</strain>
    </source>
</reference>
<organism evidence="13 14">
    <name type="scientific">Algoriphagus locisalis</name>
    <dbReference type="NCBI Taxonomy" id="305507"/>
    <lineage>
        <taxon>Bacteria</taxon>
        <taxon>Pseudomonadati</taxon>
        <taxon>Bacteroidota</taxon>
        <taxon>Cytophagia</taxon>
        <taxon>Cytophagales</taxon>
        <taxon>Cyclobacteriaceae</taxon>
        <taxon>Algoriphagus</taxon>
    </lineage>
</organism>
<keyword evidence="7 13" id="KW-0418">Kinase</keyword>
<feature type="domain" description="Isocitrate dehydrogenase kinase/phosphatase (AceK) kinase" evidence="11">
    <location>
        <begin position="310"/>
        <end position="564"/>
    </location>
</feature>